<dbReference type="InterPro" id="IPR001650">
    <property type="entry name" value="Helicase_C-like"/>
</dbReference>
<evidence type="ECO:0000256" key="11">
    <source>
        <dbReference type="ARBA" id="ARBA00029504"/>
    </source>
</evidence>
<comment type="subcellular location">
    <subcellularLocation>
        <location evidence="1 12 13">Cytoplasm</location>
    </subcellularLocation>
</comment>
<evidence type="ECO:0000256" key="10">
    <source>
        <dbReference type="ARBA" id="ARBA00026033"/>
    </source>
</evidence>
<dbReference type="PROSITE" id="PS51194">
    <property type="entry name" value="HELICASE_CTER"/>
    <property type="match status" value="1"/>
</dbReference>
<keyword evidence="7 12" id="KW-0067">ATP-binding</keyword>
<dbReference type="InterPro" id="IPR006935">
    <property type="entry name" value="Helicase/UvrB_N"/>
</dbReference>
<feature type="domain" description="UVR" evidence="15">
    <location>
        <begin position="632"/>
        <end position="667"/>
    </location>
</feature>
<feature type="domain" description="Helicase ATP-binding" evidence="16">
    <location>
        <begin position="31"/>
        <end position="166"/>
    </location>
</feature>
<protein>
    <recommendedName>
        <fullName evidence="11 12">UvrABC system protein B</fullName>
        <shortName evidence="12">Protein UvrB</shortName>
    </recommendedName>
    <alternativeName>
        <fullName evidence="12">Excinuclease ABC subunit B</fullName>
    </alternativeName>
</protein>
<dbReference type="Pfam" id="PF04851">
    <property type="entry name" value="ResIII"/>
    <property type="match status" value="1"/>
</dbReference>
<evidence type="ECO:0000256" key="2">
    <source>
        <dbReference type="ARBA" id="ARBA00008533"/>
    </source>
</evidence>
<keyword evidence="9 12" id="KW-0234">DNA repair</keyword>
<dbReference type="Proteomes" id="UP000185427">
    <property type="component" value="Chromosome"/>
</dbReference>
<feature type="coiled-coil region" evidence="14">
    <location>
        <begin position="628"/>
        <end position="655"/>
    </location>
</feature>
<dbReference type="PANTHER" id="PTHR24029:SF0">
    <property type="entry name" value="UVRABC SYSTEM PROTEIN B"/>
    <property type="match status" value="1"/>
</dbReference>
<evidence type="ECO:0000259" key="17">
    <source>
        <dbReference type="PROSITE" id="PS51194"/>
    </source>
</evidence>
<keyword evidence="8 12" id="KW-0267">Excision nuclease</keyword>
<dbReference type="GO" id="GO:0005524">
    <property type="term" value="F:ATP binding"/>
    <property type="evidence" value="ECO:0007669"/>
    <property type="project" value="UniProtKB-UniRule"/>
</dbReference>
<comment type="similarity">
    <text evidence="2 12 13">Belongs to the UvrB family.</text>
</comment>
<dbReference type="Gene3D" id="4.10.860.10">
    <property type="entry name" value="UVR domain"/>
    <property type="match status" value="1"/>
</dbReference>
<evidence type="ECO:0000313" key="19">
    <source>
        <dbReference type="EMBL" id="PNV57251.1"/>
    </source>
</evidence>
<evidence type="ECO:0000313" key="21">
    <source>
        <dbReference type="Proteomes" id="UP000236514"/>
    </source>
</evidence>
<dbReference type="GO" id="GO:0009380">
    <property type="term" value="C:excinuclease repair complex"/>
    <property type="evidence" value="ECO:0007669"/>
    <property type="project" value="InterPro"/>
</dbReference>
<evidence type="ECO:0000256" key="8">
    <source>
        <dbReference type="ARBA" id="ARBA00022881"/>
    </source>
</evidence>
<reference evidence="19 21" key="2">
    <citation type="submission" date="2018-01" db="EMBL/GenBank/DDBJ databases">
        <title>Draft genome sequence of the feruloyl esterase-producing strain Lactobacillus fermentum CRL 1446, isolated from artisanal goat milk cheese.</title>
        <authorList>
            <person name="Abeijon Mukdsi M.C."/>
            <person name="Saavedra L."/>
            <person name="Gauffin Cano M.P."/>
            <person name="Hebert E.M."/>
            <person name="Medina R.B."/>
        </authorList>
    </citation>
    <scope>NUCLEOTIDE SEQUENCE [LARGE SCALE GENOMIC DNA]</scope>
    <source>
        <strain evidence="19 21">CRL 1446</strain>
    </source>
</reference>
<dbReference type="SUPFAM" id="SSF52540">
    <property type="entry name" value="P-loop containing nucleoside triphosphate hydrolases"/>
    <property type="match status" value="2"/>
</dbReference>
<dbReference type="NCBIfam" id="TIGR00631">
    <property type="entry name" value="uvrb"/>
    <property type="match status" value="1"/>
</dbReference>
<organism evidence="18 20">
    <name type="scientific">Limosilactobacillus fermentum</name>
    <name type="common">Lactobacillus fermentum</name>
    <dbReference type="NCBI Taxonomy" id="1613"/>
    <lineage>
        <taxon>Bacteria</taxon>
        <taxon>Bacillati</taxon>
        <taxon>Bacillota</taxon>
        <taxon>Bacilli</taxon>
        <taxon>Lactobacillales</taxon>
        <taxon>Lactobacillaceae</taxon>
        <taxon>Limosilactobacillus</taxon>
    </lineage>
</organism>
<name>A0A1L7GU11_LIMFE</name>
<dbReference type="HAMAP" id="MF_00204">
    <property type="entry name" value="UvrB"/>
    <property type="match status" value="1"/>
</dbReference>
<dbReference type="InterPro" id="IPR014001">
    <property type="entry name" value="Helicase_ATP-bd"/>
</dbReference>
<comment type="subunit">
    <text evidence="10 12 13">Forms a heterotetramer with UvrA during the search for lesions. Interacts with UvrC in an incision complex.</text>
</comment>
<dbReference type="Pfam" id="PF02151">
    <property type="entry name" value="UVR"/>
    <property type="match status" value="1"/>
</dbReference>
<dbReference type="InterPro" id="IPR036876">
    <property type="entry name" value="UVR_dom_sf"/>
</dbReference>
<evidence type="ECO:0000256" key="14">
    <source>
        <dbReference type="SAM" id="Coils"/>
    </source>
</evidence>
<dbReference type="NCBIfam" id="NF003673">
    <property type="entry name" value="PRK05298.1"/>
    <property type="match status" value="1"/>
</dbReference>
<dbReference type="GO" id="GO:0009432">
    <property type="term" value="P:SOS response"/>
    <property type="evidence" value="ECO:0007669"/>
    <property type="project" value="UniProtKB-UniRule"/>
</dbReference>
<keyword evidence="14" id="KW-0175">Coiled coil</keyword>
<dbReference type="InterPro" id="IPR027417">
    <property type="entry name" value="P-loop_NTPase"/>
</dbReference>
<dbReference type="CDD" id="cd18790">
    <property type="entry name" value="SF2_C_UvrB"/>
    <property type="match status" value="1"/>
</dbReference>
<reference evidence="18 20" key="1">
    <citation type="submission" date="2016-12" db="EMBL/GenBank/DDBJ databases">
        <title>Complete Genome Sequence of Lactobacillus fermentum Strain SNUV175, a Probiotic for Treatment of Bacterial Vaginosis.</title>
        <authorList>
            <person name="Lee S."/>
            <person name="You H.J."/>
            <person name="Kwon B."/>
            <person name="Ko G."/>
        </authorList>
    </citation>
    <scope>NUCLEOTIDE SEQUENCE [LARGE SCALE GENOMIC DNA]</scope>
    <source>
        <strain evidence="18 20">SNUV175</strain>
    </source>
</reference>
<dbReference type="SUPFAM" id="SSF46600">
    <property type="entry name" value="C-terminal UvrC-binding domain of UvrB"/>
    <property type="match status" value="1"/>
</dbReference>
<keyword evidence="12 13" id="KW-0742">SOS response</keyword>
<feature type="domain" description="Helicase C-terminal" evidence="17">
    <location>
        <begin position="435"/>
        <end position="597"/>
    </location>
</feature>
<dbReference type="PROSITE" id="PS51192">
    <property type="entry name" value="HELICASE_ATP_BIND_1"/>
    <property type="match status" value="1"/>
</dbReference>
<comment type="domain">
    <text evidence="12">The beta-hairpin motif is involved in DNA binding.</text>
</comment>
<dbReference type="EMBL" id="POTQ01000024">
    <property type="protein sequence ID" value="PNV57251.1"/>
    <property type="molecule type" value="Genomic_DNA"/>
</dbReference>
<dbReference type="CDD" id="cd17916">
    <property type="entry name" value="DEXHc_UvrB"/>
    <property type="match status" value="1"/>
</dbReference>
<keyword evidence="4 12" id="KW-0547">Nucleotide-binding</keyword>
<evidence type="ECO:0000256" key="12">
    <source>
        <dbReference type="HAMAP-Rule" id="MF_00204"/>
    </source>
</evidence>
<evidence type="ECO:0000259" key="16">
    <source>
        <dbReference type="PROSITE" id="PS51192"/>
    </source>
</evidence>
<dbReference type="InterPro" id="IPR024759">
    <property type="entry name" value="UvrB_YAD/RRR_dom"/>
</dbReference>
<dbReference type="GO" id="GO:0016887">
    <property type="term" value="F:ATP hydrolysis activity"/>
    <property type="evidence" value="ECO:0007669"/>
    <property type="project" value="InterPro"/>
</dbReference>
<feature type="binding site" evidence="12">
    <location>
        <begin position="44"/>
        <end position="51"/>
    </location>
    <ligand>
        <name>ATP</name>
        <dbReference type="ChEBI" id="CHEBI:30616"/>
    </ligand>
</feature>
<evidence type="ECO:0000256" key="1">
    <source>
        <dbReference type="ARBA" id="ARBA00004496"/>
    </source>
</evidence>
<dbReference type="RefSeq" id="WP_004563280.1">
    <property type="nucleotide sequence ID" value="NZ_AP024320.1"/>
</dbReference>
<keyword evidence="5 12" id="KW-0227">DNA damage</keyword>
<dbReference type="GeneID" id="83715320"/>
<feature type="short sequence motif" description="Beta-hairpin" evidence="12">
    <location>
        <begin position="97"/>
        <end position="120"/>
    </location>
</feature>
<gene>
    <name evidence="12" type="primary">uvrB</name>
    <name evidence="18" type="ORF">BUW47_03305</name>
    <name evidence="19" type="ORF">C1Y38_09245</name>
</gene>
<dbReference type="InterPro" id="IPR041471">
    <property type="entry name" value="UvrB_inter"/>
</dbReference>
<dbReference type="GO" id="GO:0003677">
    <property type="term" value="F:DNA binding"/>
    <property type="evidence" value="ECO:0007669"/>
    <property type="project" value="UniProtKB-UniRule"/>
</dbReference>
<evidence type="ECO:0000256" key="6">
    <source>
        <dbReference type="ARBA" id="ARBA00022769"/>
    </source>
</evidence>
<dbReference type="SMART" id="SM00487">
    <property type="entry name" value="DEXDc"/>
    <property type="match status" value="1"/>
</dbReference>
<accession>A0A1L7GU11</accession>
<evidence type="ECO:0000259" key="15">
    <source>
        <dbReference type="PROSITE" id="PS50151"/>
    </source>
</evidence>
<evidence type="ECO:0000256" key="4">
    <source>
        <dbReference type="ARBA" id="ARBA00022741"/>
    </source>
</evidence>
<dbReference type="PROSITE" id="PS50151">
    <property type="entry name" value="UVR"/>
    <property type="match status" value="1"/>
</dbReference>
<dbReference type="Gene3D" id="3.40.50.300">
    <property type="entry name" value="P-loop containing nucleotide triphosphate hydrolases"/>
    <property type="match status" value="3"/>
</dbReference>
<dbReference type="EMBL" id="CP019030">
    <property type="protein sequence ID" value="APU45527.1"/>
    <property type="molecule type" value="Genomic_DNA"/>
</dbReference>
<sequence>MIYRQPDKEFQLVSDYQPTGDQPEAIAALTKGVEEGDHAQILLGATGTGKTFTISNVIKNVNRPTLILSHNKTLAGQLYGEMKKFFPNNAVEYFVSYYDYYQPEAYVPSSDTYIEKDASINDEIDQLRHSATSSLIERNDVIVVASVSSIFGLGSPAEYQNHVVSLRVGQEIPRNRLLRELVEIQFDRNDIDFQRGRFRVRGDVVEIFPASREEKAIRVEFFGDEIDRIREVDALTGEVIGDREHVSIFPATHFLTSEDIMDLALPEIEADMKSQVAKFTKEGKLLEAQRLQQRTTYDIEMMREMGYTNGIENYSRYMDRRKPGEPPFTLLDFFPKDFLLIVDESHQTMPQVRGMYNGDRARKQQLIDYGFRLPSALDNRPLTLKEFEGHVHQVIYMSATPGPYEEAQTDRVVQQIIRPTGLLDPTIEVRPVMGQIDDLVGEINKRIEKNERVLVTTLTKKMSEDLSDYLKDLGLKVKYLHSDIKTLERTQIIRDLRLGKFDVLVGINLLREGLDIPEVSLVAILDADKEGFLRNERSLIQTIGRAARNANGSVIMYADTVTDSMRAAIDETKRRRTIQEAYNKEHGITPKTIIKPIQEAIKAVKPVEDEQADKGAEFTSKDFAALDKEAQAQMIAELTEQMKAAAKRLDFEQAATLRDTVMELTSRMKKK</sequence>
<dbReference type="GO" id="GO:0006289">
    <property type="term" value="P:nucleotide-excision repair"/>
    <property type="evidence" value="ECO:0007669"/>
    <property type="project" value="UniProtKB-UniRule"/>
</dbReference>
<evidence type="ECO:0000256" key="5">
    <source>
        <dbReference type="ARBA" id="ARBA00022763"/>
    </source>
</evidence>
<evidence type="ECO:0000256" key="13">
    <source>
        <dbReference type="RuleBase" id="RU003587"/>
    </source>
</evidence>
<evidence type="ECO:0000256" key="3">
    <source>
        <dbReference type="ARBA" id="ARBA00022490"/>
    </source>
</evidence>
<dbReference type="InterPro" id="IPR004807">
    <property type="entry name" value="UvrB"/>
</dbReference>
<proteinExistence type="inferred from homology"/>
<evidence type="ECO:0000313" key="18">
    <source>
        <dbReference type="EMBL" id="APU45527.1"/>
    </source>
</evidence>
<dbReference type="AlphaFoldDB" id="A0A1L7GU11"/>
<keyword evidence="3 12" id="KW-0963">Cytoplasm</keyword>
<dbReference type="Proteomes" id="UP000236514">
    <property type="component" value="Unassembled WGS sequence"/>
</dbReference>
<dbReference type="PANTHER" id="PTHR24029">
    <property type="entry name" value="UVRABC SYSTEM PROTEIN B"/>
    <property type="match status" value="1"/>
</dbReference>
<dbReference type="SMART" id="SM00490">
    <property type="entry name" value="HELICc"/>
    <property type="match status" value="1"/>
</dbReference>
<keyword evidence="6 12" id="KW-0228">DNA excision</keyword>
<comment type="function">
    <text evidence="12">The UvrABC repair system catalyzes the recognition and processing of DNA lesions. A damage recognition complex composed of 2 UvrA and 2 UvrB subunits scans DNA for abnormalities. Upon binding of the UvrA(2)B(2) complex to a putative damaged site, the DNA wraps around one UvrB monomer. DNA wrap is dependent on ATP binding by UvrB and probably causes local melting of the DNA helix, facilitating insertion of UvrB beta-hairpin between the DNA strands. Then UvrB probes one DNA strand for the presence of a lesion. If a lesion is found the UvrA subunits dissociate and the UvrB-DNA preincision complex is formed. This complex is subsequently bound by UvrC and the second UvrB is released. If no lesion is found, the DNA wraps around the other UvrB subunit that will check the other stand for damage.</text>
</comment>
<evidence type="ECO:0000313" key="20">
    <source>
        <dbReference type="Proteomes" id="UP000185427"/>
    </source>
</evidence>
<dbReference type="InterPro" id="IPR001943">
    <property type="entry name" value="UVR_dom"/>
</dbReference>
<dbReference type="GO" id="GO:0005737">
    <property type="term" value="C:cytoplasm"/>
    <property type="evidence" value="ECO:0007669"/>
    <property type="project" value="UniProtKB-SubCell"/>
</dbReference>
<dbReference type="Pfam" id="PF12344">
    <property type="entry name" value="UvrB"/>
    <property type="match status" value="1"/>
</dbReference>
<dbReference type="OrthoDB" id="9806651at2"/>
<dbReference type="GO" id="GO:0009381">
    <property type="term" value="F:excinuclease ABC activity"/>
    <property type="evidence" value="ECO:0007669"/>
    <property type="project" value="UniProtKB-UniRule"/>
</dbReference>
<evidence type="ECO:0000256" key="9">
    <source>
        <dbReference type="ARBA" id="ARBA00023204"/>
    </source>
</evidence>
<dbReference type="Pfam" id="PF00271">
    <property type="entry name" value="Helicase_C"/>
    <property type="match status" value="1"/>
</dbReference>
<evidence type="ECO:0000256" key="7">
    <source>
        <dbReference type="ARBA" id="ARBA00022840"/>
    </source>
</evidence>
<dbReference type="Pfam" id="PF17757">
    <property type="entry name" value="UvrB_inter"/>
    <property type="match status" value="1"/>
</dbReference>